<evidence type="ECO:0000313" key="4">
    <source>
        <dbReference type="WBParaSite" id="PgE001_g006_t01"/>
    </source>
</evidence>
<accession>A0A914ZX54</accession>
<sequence length="107" mass="12482">MDSTEETSTKDDLSTAETSTEDVREEIEEIVLSNLQSRHRIKMLAEREAELLKKKIEMEAQLRLLEYEVTAKEEQLESLKNVTDLQKTILNRWVAHTTAFDDMRAIE</sequence>
<dbReference type="AlphaFoldDB" id="A0A914ZX54"/>
<proteinExistence type="predicted"/>
<evidence type="ECO:0000313" key="5">
    <source>
        <dbReference type="WBParaSite" id="PgE002_g002_t01"/>
    </source>
</evidence>
<evidence type="ECO:0000256" key="1">
    <source>
        <dbReference type="SAM" id="Coils"/>
    </source>
</evidence>
<evidence type="ECO:0000256" key="2">
    <source>
        <dbReference type="SAM" id="MobiDB-lite"/>
    </source>
</evidence>
<organism evidence="3 5">
    <name type="scientific">Parascaris univalens</name>
    <name type="common">Nematode worm</name>
    <dbReference type="NCBI Taxonomy" id="6257"/>
    <lineage>
        <taxon>Eukaryota</taxon>
        <taxon>Metazoa</taxon>
        <taxon>Ecdysozoa</taxon>
        <taxon>Nematoda</taxon>
        <taxon>Chromadorea</taxon>
        <taxon>Rhabditida</taxon>
        <taxon>Spirurina</taxon>
        <taxon>Ascaridomorpha</taxon>
        <taxon>Ascaridoidea</taxon>
        <taxon>Ascarididae</taxon>
        <taxon>Parascaris</taxon>
    </lineage>
</organism>
<keyword evidence="3" id="KW-1185">Reference proteome</keyword>
<feature type="coiled-coil region" evidence="1">
    <location>
        <begin position="41"/>
        <end position="82"/>
    </location>
</feature>
<keyword evidence="1" id="KW-0175">Coiled coil</keyword>
<reference evidence="4 5" key="1">
    <citation type="submission" date="2022-11" db="UniProtKB">
        <authorList>
            <consortium name="WormBaseParasite"/>
        </authorList>
    </citation>
    <scope>IDENTIFICATION</scope>
</reference>
<feature type="region of interest" description="Disordered" evidence="2">
    <location>
        <begin position="1"/>
        <end position="24"/>
    </location>
</feature>
<evidence type="ECO:0000313" key="3">
    <source>
        <dbReference type="Proteomes" id="UP000887569"/>
    </source>
</evidence>
<protein>
    <submittedName>
        <fullName evidence="4 5">Uncharacterized protein</fullName>
    </submittedName>
</protein>
<dbReference type="Proteomes" id="UP000887569">
    <property type="component" value="Unplaced"/>
</dbReference>
<dbReference type="WBParaSite" id="PgE002_g002_t01">
    <property type="protein sequence ID" value="PgE002_g002_t01"/>
    <property type="gene ID" value="PgE002_g002"/>
</dbReference>
<name>A0A914ZX54_PARUN</name>
<dbReference type="WBParaSite" id="PgE001_g006_t01">
    <property type="protein sequence ID" value="PgE001_g006_t01"/>
    <property type="gene ID" value="PgE001_g006"/>
</dbReference>